<reference evidence="12" key="1">
    <citation type="journal article" date="2021" name="Cell">
        <title>Tracing the genetic footprints of vertebrate landing in non-teleost ray-finned fishes.</title>
        <authorList>
            <person name="Bi X."/>
            <person name="Wang K."/>
            <person name="Yang L."/>
            <person name="Pan H."/>
            <person name="Jiang H."/>
            <person name="Wei Q."/>
            <person name="Fang M."/>
            <person name="Yu H."/>
            <person name="Zhu C."/>
            <person name="Cai Y."/>
            <person name="He Y."/>
            <person name="Gan X."/>
            <person name="Zeng H."/>
            <person name="Yu D."/>
            <person name="Zhu Y."/>
            <person name="Jiang H."/>
            <person name="Qiu Q."/>
            <person name="Yang H."/>
            <person name="Zhang Y.E."/>
            <person name="Wang W."/>
            <person name="Zhu M."/>
            <person name="He S."/>
            <person name="Zhang G."/>
        </authorList>
    </citation>
    <scope>NUCLEOTIDE SEQUENCE</scope>
    <source>
        <strain evidence="12">Pddl_001</strain>
    </source>
</reference>
<dbReference type="PANTHER" id="PTHR20957:SF0">
    <property type="entry name" value="RNA-BINDING PROTEIN 48"/>
    <property type="match status" value="1"/>
</dbReference>
<evidence type="ECO:0000256" key="8">
    <source>
        <dbReference type="PROSITE-ProRule" id="PRU00176"/>
    </source>
</evidence>
<protein>
    <recommendedName>
        <fullName evidence="2">RNA-binding protein 48</fullName>
    </recommendedName>
</protein>
<dbReference type="Proteomes" id="UP001166093">
    <property type="component" value="Unassembled WGS sequence"/>
</dbReference>
<evidence type="ECO:0000256" key="6">
    <source>
        <dbReference type="ARBA" id="ARBA00023187"/>
    </source>
</evidence>
<dbReference type="InterPro" id="IPR039599">
    <property type="entry name" value="RBM48"/>
</dbReference>
<dbReference type="InterPro" id="IPR035979">
    <property type="entry name" value="RBD_domain_sf"/>
</dbReference>
<dbReference type="InterPro" id="IPR000504">
    <property type="entry name" value="RRM_dom"/>
</dbReference>
<evidence type="ECO:0000256" key="3">
    <source>
        <dbReference type="ARBA" id="ARBA00022664"/>
    </source>
</evidence>
<evidence type="ECO:0000313" key="12">
    <source>
        <dbReference type="EMBL" id="MBN3272466.1"/>
    </source>
</evidence>
<feature type="non-terminal residue" evidence="12">
    <location>
        <position position="335"/>
    </location>
</feature>
<evidence type="ECO:0000256" key="5">
    <source>
        <dbReference type="ARBA" id="ARBA00022884"/>
    </source>
</evidence>
<gene>
    <name evidence="12" type="primary">Rbm48</name>
    <name evidence="12" type="ORF">GTO93_0006342</name>
</gene>
<feature type="non-terminal residue" evidence="12">
    <location>
        <position position="1"/>
    </location>
</feature>
<keyword evidence="10" id="KW-0812">Transmembrane</keyword>
<name>A0ABS2XEM5_POLSP</name>
<dbReference type="CDD" id="cd12442">
    <property type="entry name" value="RRM_RBM48"/>
    <property type="match status" value="1"/>
</dbReference>
<dbReference type="InterPro" id="IPR012677">
    <property type="entry name" value="Nucleotide-bd_a/b_plait_sf"/>
</dbReference>
<comment type="caution">
    <text evidence="12">The sequence shown here is derived from an EMBL/GenBank/DDBJ whole genome shotgun (WGS) entry which is preliminary data.</text>
</comment>
<dbReference type="PROSITE" id="PS50102">
    <property type="entry name" value="RRM"/>
    <property type="match status" value="1"/>
</dbReference>
<evidence type="ECO:0000256" key="10">
    <source>
        <dbReference type="SAM" id="Phobius"/>
    </source>
</evidence>
<dbReference type="SUPFAM" id="SSF54928">
    <property type="entry name" value="RNA-binding domain, RBD"/>
    <property type="match status" value="1"/>
</dbReference>
<dbReference type="EMBL" id="JAAWVQ010020581">
    <property type="protein sequence ID" value="MBN3272466.1"/>
    <property type="molecule type" value="Genomic_DNA"/>
</dbReference>
<organism evidence="12 13">
    <name type="scientific">Polyodon spathula</name>
    <name type="common">North American paddlefish</name>
    <name type="synonym">Squalus spathula</name>
    <dbReference type="NCBI Taxonomy" id="7913"/>
    <lineage>
        <taxon>Eukaryota</taxon>
        <taxon>Metazoa</taxon>
        <taxon>Chordata</taxon>
        <taxon>Craniata</taxon>
        <taxon>Vertebrata</taxon>
        <taxon>Euteleostomi</taxon>
        <taxon>Actinopterygii</taxon>
        <taxon>Chondrostei</taxon>
        <taxon>Acipenseriformes</taxon>
        <taxon>Polyodontidae</taxon>
        <taxon>Polyodon</taxon>
    </lineage>
</organism>
<feature type="transmembrane region" description="Helical" evidence="10">
    <location>
        <begin position="312"/>
        <end position="334"/>
    </location>
</feature>
<evidence type="ECO:0000259" key="11">
    <source>
        <dbReference type="PROSITE" id="PS50102"/>
    </source>
</evidence>
<keyword evidence="13" id="KW-1185">Reference proteome</keyword>
<feature type="region of interest" description="Disordered" evidence="9">
    <location>
        <begin position="148"/>
        <end position="175"/>
    </location>
</feature>
<accession>A0ABS2XEM5</accession>
<feature type="domain" description="RRM" evidence="11">
    <location>
        <begin position="46"/>
        <end position="124"/>
    </location>
</feature>
<comment type="similarity">
    <text evidence="1">Belongs to the RBM48 family.</text>
</comment>
<evidence type="ECO:0000256" key="2">
    <source>
        <dbReference type="ARBA" id="ARBA00015189"/>
    </source>
</evidence>
<dbReference type="InterPro" id="IPR034264">
    <property type="entry name" value="RBM48_RRM"/>
</dbReference>
<dbReference type="PANTHER" id="PTHR20957">
    <property type="entry name" value="RNA-BINDING PROTEIN 48"/>
    <property type="match status" value="1"/>
</dbReference>
<dbReference type="Gene3D" id="3.30.70.330">
    <property type="match status" value="1"/>
</dbReference>
<evidence type="ECO:0000313" key="13">
    <source>
        <dbReference type="Proteomes" id="UP001166093"/>
    </source>
</evidence>
<keyword evidence="5 8" id="KW-0694">RNA-binding</keyword>
<comment type="function">
    <text evidence="7">As a component of the minor spliceosome, involved in the splicing of U12-type introns in pre-mRNAs.</text>
</comment>
<sequence>MAASNWKTLEVCKHHEQKDVCFTRAKYREGRRPKAVRVYTINLESRYLLIQGVPAVGVMKELVQLFAIYGAVEEYRVLDDYPAEQFTEVYLIKFQKLQSARTAKRKLDERSFFGGLLHVCYAPEFETVQDTREKLQDRRKFIARTTNRDKNLARTQQKHEEPGTSKEVIKNLQQEPTEIETSKVCEDWNTYYGYPMLPPPPQEDLQSSTGHVANTGKHCGTECPPPSDVRKYHGPKEASFTMSNASVARFIPRTTHLQDRRRRKEQVAVDSLIGIDTNDAEVFVGPKLPEEPKVDMGDDSLNVSADFIRNRLIKVSCAFVFLKTFLLLSSFYLFY</sequence>
<evidence type="ECO:0000256" key="1">
    <source>
        <dbReference type="ARBA" id="ARBA00006938"/>
    </source>
</evidence>
<keyword evidence="10" id="KW-0472">Membrane</keyword>
<dbReference type="Pfam" id="PF00076">
    <property type="entry name" value="RRM_1"/>
    <property type="match status" value="1"/>
</dbReference>
<keyword evidence="4" id="KW-0747">Spliceosome</keyword>
<evidence type="ECO:0000256" key="7">
    <source>
        <dbReference type="ARBA" id="ARBA00035004"/>
    </source>
</evidence>
<evidence type="ECO:0000256" key="4">
    <source>
        <dbReference type="ARBA" id="ARBA00022728"/>
    </source>
</evidence>
<feature type="compositionally biased region" description="Basic and acidic residues" evidence="9">
    <location>
        <begin position="148"/>
        <end position="169"/>
    </location>
</feature>
<keyword evidence="10" id="KW-1133">Transmembrane helix</keyword>
<proteinExistence type="inferred from homology"/>
<keyword evidence="6" id="KW-0508">mRNA splicing</keyword>
<evidence type="ECO:0000256" key="9">
    <source>
        <dbReference type="SAM" id="MobiDB-lite"/>
    </source>
</evidence>
<keyword evidence="3" id="KW-0507">mRNA processing</keyword>